<gene>
    <name evidence="2" type="ORF">ENI96_14145</name>
</gene>
<evidence type="ECO:0000256" key="1">
    <source>
        <dbReference type="ARBA" id="ARBA00005534"/>
    </source>
</evidence>
<organism evidence="2">
    <name type="scientific">Sedimenticola thiotaurini</name>
    <dbReference type="NCBI Taxonomy" id="1543721"/>
    <lineage>
        <taxon>Bacteria</taxon>
        <taxon>Pseudomonadati</taxon>
        <taxon>Pseudomonadota</taxon>
        <taxon>Gammaproteobacteria</taxon>
        <taxon>Chromatiales</taxon>
        <taxon>Sedimenticolaceae</taxon>
        <taxon>Sedimenticola</taxon>
    </lineage>
</organism>
<dbReference type="SUPFAM" id="SSF111038">
    <property type="entry name" value="YjbQ-like"/>
    <property type="match status" value="1"/>
</dbReference>
<name>A0A831RPY8_9GAMM</name>
<dbReference type="PANTHER" id="PTHR30615">
    <property type="entry name" value="UNCHARACTERIZED PROTEIN YJBQ-RELATED"/>
    <property type="match status" value="1"/>
</dbReference>
<dbReference type="EMBL" id="DRKP01000179">
    <property type="protein sequence ID" value="HEB97558.1"/>
    <property type="molecule type" value="Genomic_DNA"/>
</dbReference>
<protein>
    <submittedName>
        <fullName evidence="2">YjbQ family protein</fullName>
    </submittedName>
</protein>
<dbReference type="PANTHER" id="PTHR30615:SF8">
    <property type="entry name" value="UPF0047 PROTEIN C4A8.02C"/>
    <property type="match status" value="1"/>
</dbReference>
<comment type="caution">
    <text evidence="2">The sequence shown here is derived from an EMBL/GenBank/DDBJ whole genome shotgun (WGS) entry which is preliminary data.</text>
</comment>
<dbReference type="NCBIfam" id="TIGR00149">
    <property type="entry name" value="TIGR00149_YjbQ"/>
    <property type="match status" value="1"/>
</dbReference>
<dbReference type="InterPro" id="IPR035917">
    <property type="entry name" value="YjbQ-like_sf"/>
</dbReference>
<comment type="similarity">
    <text evidence="1">Belongs to the UPF0047 family.</text>
</comment>
<dbReference type="Pfam" id="PF01894">
    <property type="entry name" value="YjbQ"/>
    <property type="match status" value="1"/>
</dbReference>
<dbReference type="AlphaFoldDB" id="A0A831RPY8"/>
<dbReference type="PIRSF" id="PIRSF004681">
    <property type="entry name" value="UCP004681"/>
    <property type="match status" value="1"/>
</dbReference>
<sequence length="139" mass="15484">METHQEILSIQTRGRGTYDLTGQVEAVIRAAAIDSGLCHVFCHHTSASLILCENADPTVRSDLEAFMSRLVQDGDPNFRHRLEGPDDMAAHIRSILTNMDLTFPVSSGRSALGTWQGVYLWEHRTSPHRRRVTVTVQGS</sequence>
<reference evidence="2" key="1">
    <citation type="journal article" date="2020" name="mSystems">
        <title>Genome- and Community-Level Interaction Insights into Carbon Utilization and Element Cycling Functions of Hydrothermarchaeota in Hydrothermal Sediment.</title>
        <authorList>
            <person name="Zhou Z."/>
            <person name="Liu Y."/>
            <person name="Xu W."/>
            <person name="Pan J."/>
            <person name="Luo Z.H."/>
            <person name="Li M."/>
        </authorList>
    </citation>
    <scope>NUCLEOTIDE SEQUENCE [LARGE SCALE GENOMIC DNA]</scope>
    <source>
        <strain evidence="2">HyVt-443</strain>
    </source>
</reference>
<dbReference type="Proteomes" id="UP000886251">
    <property type="component" value="Unassembled WGS sequence"/>
</dbReference>
<evidence type="ECO:0000313" key="2">
    <source>
        <dbReference type="EMBL" id="HEB97558.1"/>
    </source>
</evidence>
<dbReference type="Gene3D" id="2.60.120.460">
    <property type="entry name" value="YjbQ-like"/>
    <property type="match status" value="1"/>
</dbReference>
<dbReference type="InterPro" id="IPR001602">
    <property type="entry name" value="UPF0047_YjbQ-like"/>
</dbReference>
<accession>A0A831RPY8</accession>
<proteinExistence type="inferred from homology"/>